<feature type="region of interest" description="Disordered" evidence="1">
    <location>
        <begin position="145"/>
        <end position="205"/>
    </location>
</feature>
<evidence type="ECO:0000313" key="3">
    <source>
        <dbReference type="Proteomes" id="UP000531561"/>
    </source>
</evidence>
<name>A0A8H6EG47_9HELO</name>
<sequence>MVSLSAFVFLSSSFSCSRSDSKERSRIKSRLPLKISGRTSYTIYRAENTSREQLLIPSDHNIVEPIQTYQGSRRSSIGQNWHVSNHSKGTKTEENNLNREFGSYYLLAVTSGPAPSTKRSLPEKGKSITMASKFPSSADGTNNIFGESFGSATKDVQGERRRSYGIGGAGNIRKPSEVIYTPRERRRSSIFGSPSTSSSVSPDTKKENFLSWFGIGIGKKDER</sequence>
<evidence type="ECO:0000256" key="1">
    <source>
        <dbReference type="SAM" id="MobiDB-lite"/>
    </source>
</evidence>
<dbReference type="RefSeq" id="XP_037189622.1">
    <property type="nucleotide sequence ID" value="XM_037339572.1"/>
</dbReference>
<dbReference type="EMBL" id="JABFCT010000013">
    <property type="protein sequence ID" value="KAF5870675.1"/>
    <property type="molecule type" value="Genomic_DNA"/>
</dbReference>
<dbReference type="OrthoDB" id="4772806at2759"/>
<comment type="caution">
    <text evidence="2">The sequence shown here is derived from an EMBL/GenBank/DDBJ whole genome shotgun (WGS) entry which is preliminary data.</text>
</comment>
<keyword evidence="3" id="KW-1185">Reference proteome</keyword>
<feature type="compositionally biased region" description="Low complexity" evidence="1">
    <location>
        <begin position="189"/>
        <end position="201"/>
    </location>
</feature>
<dbReference type="Proteomes" id="UP000531561">
    <property type="component" value="Unassembled WGS sequence"/>
</dbReference>
<organism evidence="2 3">
    <name type="scientific">Botrytis fragariae</name>
    <dbReference type="NCBI Taxonomy" id="1964551"/>
    <lineage>
        <taxon>Eukaryota</taxon>
        <taxon>Fungi</taxon>
        <taxon>Dikarya</taxon>
        <taxon>Ascomycota</taxon>
        <taxon>Pezizomycotina</taxon>
        <taxon>Leotiomycetes</taxon>
        <taxon>Helotiales</taxon>
        <taxon>Sclerotiniaceae</taxon>
        <taxon>Botrytis</taxon>
    </lineage>
</organism>
<dbReference type="AlphaFoldDB" id="A0A8H6EG47"/>
<proteinExistence type="predicted"/>
<gene>
    <name evidence="2" type="ORF">Bfra_009222</name>
</gene>
<reference evidence="2 3" key="1">
    <citation type="journal article" date="2020" name="Phytopathology">
        <title>A high-quality genome resource of Botrytis fragariae, a new and rapidly spreading fungal pathogen causing strawberry gray mold in the U.S.A.</title>
        <authorList>
            <person name="Wu Y."/>
            <person name="Saski C.A."/>
            <person name="Schnabel G."/>
            <person name="Xiao S."/>
            <person name="Hu M."/>
        </authorList>
    </citation>
    <scope>NUCLEOTIDE SEQUENCE [LARGE SCALE GENOMIC DNA]</scope>
    <source>
        <strain evidence="2 3">BVB16</strain>
    </source>
</reference>
<evidence type="ECO:0000313" key="2">
    <source>
        <dbReference type="EMBL" id="KAF5870675.1"/>
    </source>
</evidence>
<accession>A0A8H6EG47</accession>
<protein>
    <submittedName>
        <fullName evidence="2">Uncharacterized protein</fullName>
    </submittedName>
</protein>
<dbReference type="GeneID" id="59263264"/>